<dbReference type="PANTHER" id="PTHR32089">
    <property type="entry name" value="METHYL-ACCEPTING CHEMOTAXIS PROTEIN MCPB"/>
    <property type="match status" value="1"/>
</dbReference>
<keyword evidence="8" id="KW-1133">Transmembrane helix</keyword>
<sequence>MNSIGKKLYLSFTVTFIIICIISWNGISKMDTLNDKTTEITSDMVPSIESLANINYFTEHIITMTYQHVFSADDTTMIEAEKELADTKKQLDADLEKFESLLSSENEKNIFQAFINEWERFESIQKEVVIASANNDDEKAGELLTEAAVEFKTSQSHLEKLLDINHDDAKALDNDAIESYQNGKMQTFILLAIALLLNISVALYMNKIITNPVKFISKLLNKIANGDLKVEKVRVKTKDEIAVLGNAVNQMAGSLQGLIGEIKNTSEHVVSASEELTASASETSRATEQITSTIQEVATGTENQVKSVDDCAASIERLSNGIEQVASSAHNVNITMDTTLEKSDNGNKAVQNAINQMDSVNKSVDELSVVIKGLGARSQEIGNILDVITDISAQTNLLALNAAIEAARAGEQGRGFAVVADEVRKLAEQSANSAQQISEMISVIQEETKFAVQSMTSTVQEVSEGIATVNIANESFEEIQQAIKGVSQQILDVTTSSEQMSVSIEEINKVMNLIIEMTGLTATGTQNITSATEEQLSSMEEITASAISLSQMSEKLQEYTLRFKV</sequence>
<name>A0ABU6NXD6_9BACI</name>
<keyword evidence="8" id="KW-0812">Transmembrane</keyword>
<dbReference type="PROSITE" id="PS50111">
    <property type="entry name" value="CHEMOTAXIS_TRANSDUC_2"/>
    <property type="match status" value="1"/>
</dbReference>
<feature type="transmembrane region" description="Helical" evidence="8">
    <location>
        <begin position="188"/>
        <end position="205"/>
    </location>
</feature>
<dbReference type="EMBL" id="JARTFS010000004">
    <property type="protein sequence ID" value="MED4400511.1"/>
    <property type="molecule type" value="Genomic_DNA"/>
</dbReference>
<proteinExistence type="inferred from homology"/>
<keyword evidence="2" id="KW-1003">Cell membrane</keyword>
<dbReference type="InterPro" id="IPR024478">
    <property type="entry name" value="HlyB_4HB_MCP"/>
</dbReference>
<dbReference type="SMART" id="SM00304">
    <property type="entry name" value="HAMP"/>
    <property type="match status" value="1"/>
</dbReference>
<feature type="domain" description="HAMP" evidence="10">
    <location>
        <begin position="207"/>
        <end position="260"/>
    </location>
</feature>
<gene>
    <name evidence="11" type="ORF">P9271_04085</name>
</gene>
<accession>A0ABU6NXD6</accession>
<dbReference type="CDD" id="cd11386">
    <property type="entry name" value="MCP_signal"/>
    <property type="match status" value="1"/>
</dbReference>
<comment type="similarity">
    <text evidence="5">Belongs to the methyl-accepting chemotaxis (MCP) protein family.</text>
</comment>
<dbReference type="InterPro" id="IPR004090">
    <property type="entry name" value="Chemotax_Me-accpt_rcpt"/>
</dbReference>
<evidence type="ECO:0000256" key="1">
    <source>
        <dbReference type="ARBA" id="ARBA00004236"/>
    </source>
</evidence>
<feature type="coiled-coil region" evidence="7">
    <location>
        <begin position="77"/>
        <end position="108"/>
    </location>
</feature>
<dbReference type="Pfam" id="PF00015">
    <property type="entry name" value="MCPsignal"/>
    <property type="match status" value="1"/>
</dbReference>
<comment type="caution">
    <text evidence="11">The sequence shown here is derived from an EMBL/GenBank/DDBJ whole genome shotgun (WGS) entry which is preliminary data.</text>
</comment>
<dbReference type="PROSITE" id="PS50885">
    <property type="entry name" value="HAMP"/>
    <property type="match status" value="1"/>
</dbReference>
<keyword evidence="3 8" id="KW-0472">Membrane</keyword>
<keyword evidence="7" id="KW-0175">Coiled coil</keyword>
<evidence type="ECO:0000256" key="6">
    <source>
        <dbReference type="PROSITE-ProRule" id="PRU00284"/>
    </source>
</evidence>
<dbReference type="SMART" id="SM00283">
    <property type="entry name" value="MA"/>
    <property type="match status" value="1"/>
</dbReference>
<evidence type="ECO:0000256" key="3">
    <source>
        <dbReference type="ARBA" id="ARBA00023136"/>
    </source>
</evidence>
<dbReference type="Pfam" id="PF12729">
    <property type="entry name" value="4HB_MCP_1"/>
    <property type="match status" value="1"/>
</dbReference>
<evidence type="ECO:0000256" key="7">
    <source>
        <dbReference type="SAM" id="Coils"/>
    </source>
</evidence>
<dbReference type="RefSeq" id="WP_328014896.1">
    <property type="nucleotide sequence ID" value="NZ_JARTFS010000004.1"/>
</dbReference>
<dbReference type="Gene3D" id="1.10.287.950">
    <property type="entry name" value="Methyl-accepting chemotaxis protein"/>
    <property type="match status" value="1"/>
</dbReference>
<evidence type="ECO:0000259" key="9">
    <source>
        <dbReference type="PROSITE" id="PS50111"/>
    </source>
</evidence>
<dbReference type="Gene3D" id="6.10.340.10">
    <property type="match status" value="1"/>
</dbReference>
<comment type="subcellular location">
    <subcellularLocation>
        <location evidence="1">Cell membrane</location>
    </subcellularLocation>
</comment>
<dbReference type="PANTHER" id="PTHR32089:SF112">
    <property type="entry name" value="LYSOZYME-LIKE PROTEIN-RELATED"/>
    <property type="match status" value="1"/>
</dbReference>
<feature type="transmembrane region" description="Helical" evidence="8">
    <location>
        <begin position="6"/>
        <end position="27"/>
    </location>
</feature>
<dbReference type="Proteomes" id="UP001342826">
    <property type="component" value="Unassembled WGS sequence"/>
</dbReference>
<dbReference type="Pfam" id="PF00672">
    <property type="entry name" value="HAMP"/>
    <property type="match status" value="1"/>
</dbReference>
<keyword evidence="12" id="KW-1185">Reference proteome</keyword>
<dbReference type="SUPFAM" id="SSF58104">
    <property type="entry name" value="Methyl-accepting chemotaxis protein (MCP) signaling domain"/>
    <property type="match status" value="1"/>
</dbReference>
<evidence type="ECO:0000256" key="2">
    <source>
        <dbReference type="ARBA" id="ARBA00022475"/>
    </source>
</evidence>
<evidence type="ECO:0000313" key="12">
    <source>
        <dbReference type="Proteomes" id="UP001342826"/>
    </source>
</evidence>
<dbReference type="CDD" id="cd06225">
    <property type="entry name" value="HAMP"/>
    <property type="match status" value="1"/>
</dbReference>
<evidence type="ECO:0000259" key="10">
    <source>
        <dbReference type="PROSITE" id="PS50885"/>
    </source>
</evidence>
<feature type="domain" description="Methyl-accepting transducer" evidence="9">
    <location>
        <begin position="279"/>
        <end position="515"/>
    </location>
</feature>
<dbReference type="InterPro" id="IPR003660">
    <property type="entry name" value="HAMP_dom"/>
</dbReference>
<evidence type="ECO:0000256" key="4">
    <source>
        <dbReference type="ARBA" id="ARBA00023224"/>
    </source>
</evidence>
<evidence type="ECO:0000313" key="11">
    <source>
        <dbReference type="EMBL" id="MED4400511.1"/>
    </source>
</evidence>
<evidence type="ECO:0000256" key="5">
    <source>
        <dbReference type="ARBA" id="ARBA00029447"/>
    </source>
</evidence>
<organism evidence="11 12">
    <name type="scientific">Metabacillus fastidiosus</name>
    <dbReference type="NCBI Taxonomy" id="1458"/>
    <lineage>
        <taxon>Bacteria</taxon>
        <taxon>Bacillati</taxon>
        <taxon>Bacillota</taxon>
        <taxon>Bacilli</taxon>
        <taxon>Bacillales</taxon>
        <taxon>Bacillaceae</taxon>
        <taxon>Metabacillus</taxon>
    </lineage>
</organism>
<protein>
    <submittedName>
        <fullName evidence="11">Methyl-accepting chemotaxis protein</fullName>
    </submittedName>
</protein>
<reference evidence="11 12" key="1">
    <citation type="submission" date="2023-03" db="EMBL/GenBank/DDBJ databases">
        <title>Bacillus Genome Sequencing.</title>
        <authorList>
            <person name="Dunlap C."/>
        </authorList>
    </citation>
    <scope>NUCLEOTIDE SEQUENCE [LARGE SCALE GENOMIC DNA]</scope>
    <source>
        <strain evidence="11 12">NRS-1717</strain>
    </source>
</reference>
<keyword evidence="4 6" id="KW-0807">Transducer</keyword>
<evidence type="ECO:0000256" key="8">
    <source>
        <dbReference type="SAM" id="Phobius"/>
    </source>
</evidence>
<dbReference type="InterPro" id="IPR004089">
    <property type="entry name" value="MCPsignal_dom"/>
</dbReference>
<dbReference type="PRINTS" id="PR00260">
    <property type="entry name" value="CHEMTRNSDUCR"/>
</dbReference>